<proteinExistence type="predicted"/>
<protein>
    <submittedName>
        <fullName evidence="2">Uncharacterized protein</fullName>
    </submittedName>
</protein>
<name>A0A9R1UU20_LACSA</name>
<keyword evidence="3" id="KW-1185">Reference proteome</keyword>
<dbReference type="EMBL" id="NBSK02000008">
    <property type="protein sequence ID" value="KAJ0193092.1"/>
    <property type="molecule type" value="Genomic_DNA"/>
</dbReference>
<evidence type="ECO:0000313" key="3">
    <source>
        <dbReference type="Proteomes" id="UP000235145"/>
    </source>
</evidence>
<feature type="region of interest" description="Disordered" evidence="1">
    <location>
        <begin position="33"/>
        <end position="62"/>
    </location>
</feature>
<evidence type="ECO:0000313" key="2">
    <source>
        <dbReference type="EMBL" id="KAJ0193092.1"/>
    </source>
</evidence>
<sequence>MLLEGKQGLSVGYESEVNSQSVHRTRRVVHTTQRVVCSDSPEKMKSGQRGQQPPREQREFPWNNFPEVVSQRVLAEWWKNLEKMKKKEFYIANEVN</sequence>
<evidence type="ECO:0000256" key="1">
    <source>
        <dbReference type="SAM" id="MobiDB-lite"/>
    </source>
</evidence>
<reference evidence="2 3" key="1">
    <citation type="journal article" date="2017" name="Nat. Commun.">
        <title>Genome assembly with in vitro proximity ligation data and whole-genome triplication in lettuce.</title>
        <authorList>
            <person name="Reyes-Chin-Wo S."/>
            <person name="Wang Z."/>
            <person name="Yang X."/>
            <person name="Kozik A."/>
            <person name="Arikit S."/>
            <person name="Song C."/>
            <person name="Xia L."/>
            <person name="Froenicke L."/>
            <person name="Lavelle D.O."/>
            <person name="Truco M.J."/>
            <person name="Xia R."/>
            <person name="Zhu S."/>
            <person name="Xu C."/>
            <person name="Xu H."/>
            <person name="Xu X."/>
            <person name="Cox K."/>
            <person name="Korf I."/>
            <person name="Meyers B.C."/>
            <person name="Michelmore R.W."/>
        </authorList>
    </citation>
    <scope>NUCLEOTIDE SEQUENCE [LARGE SCALE GENOMIC DNA]</scope>
    <source>
        <strain evidence="3">cv. Salinas</strain>
        <tissue evidence="2">Seedlings</tissue>
    </source>
</reference>
<accession>A0A9R1UU20</accession>
<dbReference type="AlphaFoldDB" id="A0A9R1UU20"/>
<dbReference type="Proteomes" id="UP000235145">
    <property type="component" value="Unassembled WGS sequence"/>
</dbReference>
<organism evidence="2 3">
    <name type="scientific">Lactuca sativa</name>
    <name type="common">Garden lettuce</name>
    <dbReference type="NCBI Taxonomy" id="4236"/>
    <lineage>
        <taxon>Eukaryota</taxon>
        <taxon>Viridiplantae</taxon>
        <taxon>Streptophyta</taxon>
        <taxon>Embryophyta</taxon>
        <taxon>Tracheophyta</taxon>
        <taxon>Spermatophyta</taxon>
        <taxon>Magnoliopsida</taxon>
        <taxon>eudicotyledons</taxon>
        <taxon>Gunneridae</taxon>
        <taxon>Pentapetalae</taxon>
        <taxon>asterids</taxon>
        <taxon>campanulids</taxon>
        <taxon>Asterales</taxon>
        <taxon>Asteraceae</taxon>
        <taxon>Cichorioideae</taxon>
        <taxon>Cichorieae</taxon>
        <taxon>Lactucinae</taxon>
        <taxon>Lactuca</taxon>
    </lineage>
</organism>
<gene>
    <name evidence="2" type="ORF">LSAT_V11C800439440</name>
</gene>
<comment type="caution">
    <text evidence="2">The sequence shown here is derived from an EMBL/GenBank/DDBJ whole genome shotgun (WGS) entry which is preliminary data.</text>
</comment>